<reference evidence="1" key="1">
    <citation type="submission" date="2020-03" db="EMBL/GenBank/DDBJ databases">
        <title>The deep terrestrial virosphere.</title>
        <authorList>
            <person name="Holmfeldt K."/>
            <person name="Nilsson E."/>
            <person name="Simone D."/>
            <person name="Lopez-Fernandez M."/>
            <person name="Wu X."/>
            <person name="de Brujin I."/>
            <person name="Lundin D."/>
            <person name="Andersson A."/>
            <person name="Bertilsson S."/>
            <person name="Dopson M."/>
        </authorList>
    </citation>
    <scope>NUCLEOTIDE SEQUENCE</scope>
    <source>
        <strain evidence="1">MM415B09686</strain>
    </source>
</reference>
<organism evidence="1">
    <name type="scientific">viral metagenome</name>
    <dbReference type="NCBI Taxonomy" id="1070528"/>
    <lineage>
        <taxon>unclassified sequences</taxon>
        <taxon>metagenomes</taxon>
        <taxon>organismal metagenomes</taxon>
    </lineage>
</organism>
<evidence type="ECO:0000313" key="1">
    <source>
        <dbReference type="EMBL" id="QJA96313.1"/>
    </source>
</evidence>
<dbReference type="EMBL" id="MT143388">
    <property type="protein sequence ID" value="QJA96313.1"/>
    <property type="molecule type" value="Genomic_DNA"/>
</dbReference>
<protein>
    <submittedName>
        <fullName evidence="1">Uncharacterized protein</fullName>
    </submittedName>
</protein>
<gene>
    <name evidence="1" type="ORF">MM415B09686_0005</name>
</gene>
<name>A0A6M3LNX6_9ZZZZ</name>
<accession>A0A6M3LNX6</accession>
<dbReference type="AlphaFoldDB" id="A0A6M3LNX6"/>
<proteinExistence type="predicted"/>
<sequence>MIKEATCPARKLDCAACRKCDAADVTDMATTCRVCGKNIFTEDGYPGYCEDCAKS</sequence>